<evidence type="ECO:0000256" key="4">
    <source>
        <dbReference type="ARBA" id="ARBA00022801"/>
    </source>
</evidence>
<dbReference type="GO" id="GO:0046872">
    <property type="term" value="F:metal ion binding"/>
    <property type="evidence" value="ECO:0007669"/>
    <property type="project" value="UniProtKB-KW"/>
</dbReference>
<protein>
    <submittedName>
        <fullName evidence="7">Acetoin utilization deacetylase AcuC</fullName>
    </submittedName>
</protein>
<dbReference type="Gene3D" id="3.40.800.20">
    <property type="entry name" value="Histone deacetylase domain"/>
    <property type="match status" value="1"/>
</dbReference>
<gene>
    <name evidence="7" type="ORF">SAMN05216550_122124</name>
</gene>
<dbReference type="PRINTS" id="PR01270">
    <property type="entry name" value="HDASUPER"/>
</dbReference>
<dbReference type="SUPFAM" id="SSF52768">
    <property type="entry name" value="Arginase/deacetylase"/>
    <property type="match status" value="1"/>
</dbReference>
<dbReference type="EMBL" id="FNZM01000022">
    <property type="protein sequence ID" value="SEK12766.1"/>
    <property type="molecule type" value="Genomic_DNA"/>
</dbReference>
<feature type="domain" description="Histone deacetylase" evidence="6">
    <location>
        <begin position="28"/>
        <end position="338"/>
    </location>
</feature>
<evidence type="ECO:0000256" key="1">
    <source>
        <dbReference type="ARBA" id="ARBA00001947"/>
    </source>
</evidence>
<evidence type="ECO:0000256" key="3">
    <source>
        <dbReference type="ARBA" id="ARBA00022723"/>
    </source>
</evidence>
<keyword evidence="4" id="KW-0378">Hydrolase</keyword>
<evidence type="ECO:0000313" key="7">
    <source>
        <dbReference type="EMBL" id="SEK12766.1"/>
    </source>
</evidence>
<sequence>MLTILGERHRLHHGRSELIDGELKPCFEMPKRVDIVRARLTEAGFDETIAPDAFGVDALRRVHSDAYLDFLHGAWGEWTALGRTHDALPTIWPARGLRRDRAPHSIDGKLGFYAMDAGAPITAGTWDAVEESANLALTGAQRVHDGAQAAFALCRPPGHHAGRDVMGGYCYLNNAALAAAHWLAQGARRVAILDIDYHHGNGTQSIFYDRDDVLFASLHADPLLDYPYLLGHADETGRGAGEGFNLNYPLPWGTDWSRYAQALDHAGARIAGFGPDALVVSLGVDTFEGDPISRFKLKSADFSRIGARIAGLGLPTLFVMEGGYAVEEIGVNVVNVLAGFEEHALSRAAR</sequence>
<dbReference type="CDD" id="cd10001">
    <property type="entry name" value="HDAC_classII_APAH"/>
    <property type="match status" value="1"/>
</dbReference>
<keyword evidence="5" id="KW-0862">Zinc</keyword>
<dbReference type="InterPro" id="IPR000286">
    <property type="entry name" value="HDACs"/>
</dbReference>
<comment type="caution">
    <text evidence="7">The sequence shown here is derived from an EMBL/GenBank/DDBJ whole genome shotgun (WGS) entry which is preliminary data.</text>
</comment>
<evidence type="ECO:0000259" key="6">
    <source>
        <dbReference type="Pfam" id="PF00850"/>
    </source>
</evidence>
<evidence type="ECO:0000313" key="8">
    <source>
        <dbReference type="Proteomes" id="UP000183529"/>
    </source>
</evidence>
<organism evidence="7 8">
    <name type="scientific">Paraburkholderia tropica</name>
    <dbReference type="NCBI Taxonomy" id="92647"/>
    <lineage>
        <taxon>Bacteria</taxon>
        <taxon>Pseudomonadati</taxon>
        <taxon>Pseudomonadota</taxon>
        <taxon>Betaproteobacteria</taxon>
        <taxon>Burkholderiales</taxon>
        <taxon>Burkholderiaceae</taxon>
        <taxon>Paraburkholderia</taxon>
    </lineage>
</organism>
<evidence type="ECO:0000256" key="2">
    <source>
        <dbReference type="ARBA" id="ARBA00005947"/>
    </source>
</evidence>
<dbReference type="PANTHER" id="PTHR10625:SF17">
    <property type="entry name" value="HISTONE DEACETYLASE 8"/>
    <property type="match status" value="1"/>
</dbReference>
<proteinExistence type="inferred from homology"/>
<dbReference type="GO" id="GO:0004407">
    <property type="term" value="F:histone deacetylase activity"/>
    <property type="evidence" value="ECO:0007669"/>
    <property type="project" value="TreeGrafter"/>
</dbReference>
<dbReference type="RefSeq" id="WP_074986960.1">
    <property type="nucleotide sequence ID" value="NZ_CADFGN010000001.1"/>
</dbReference>
<keyword evidence="3" id="KW-0479">Metal-binding</keyword>
<evidence type="ECO:0000256" key="5">
    <source>
        <dbReference type="ARBA" id="ARBA00022833"/>
    </source>
</evidence>
<dbReference type="InterPro" id="IPR037138">
    <property type="entry name" value="His_deacetylse_dom_sf"/>
</dbReference>
<comment type="cofactor">
    <cofactor evidence="1">
        <name>Zn(2+)</name>
        <dbReference type="ChEBI" id="CHEBI:29105"/>
    </cofactor>
</comment>
<dbReference type="InterPro" id="IPR023696">
    <property type="entry name" value="Ureohydrolase_dom_sf"/>
</dbReference>
<dbReference type="Proteomes" id="UP000183529">
    <property type="component" value="Unassembled WGS sequence"/>
</dbReference>
<accession>A0AAQ1GMQ4</accession>
<name>A0AAQ1GMQ4_9BURK</name>
<dbReference type="InterPro" id="IPR023801">
    <property type="entry name" value="His_deacetylse_dom"/>
</dbReference>
<dbReference type="GO" id="GO:0016787">
    <property type="term" value="F:hydrolase activity"/>
    <property type="evidence" value="ECO:0007669"/>
    <property type="project" value="UniProtKB-KW"/>
</dbReference>
<dbReference type="GO" id="GO:0040029">
    <property type="term" value="P:epigenetic regulation of gene expression"/>
    <property type="evidence" value="ECO:0007669"/>
    <property type="project" value="TreeGrafter"/>
</dbReference>
<reference evidence="7 8" key="1">
    <citation type="submission" date="2016-10" db="EMBL/GenBank/DDBJ databases">
        <authorList>
            <person name="Varghese N."/>
            <person name="Submissions S."/>
        </authorList>
    </citation>
    <scope>NUCLEOTIDE SEQUENCE [LARGE SCALE GENOMIC DNA]</scope>
    <source>
        <strain evidence="7 8">LMG 22274</strain>
    </source>
</reference>
<dbReference type="AlphaFoldDB" id="A0AAQ1GMQ4"/>
<comment type="similarity">
    <text evidence="2">Belongs to the histone deacetylase family.</text>
</comment>
<dbReference type="PANTHER" id="PTHR10625">
    <property type="entry name" value="HISTONE DEACETYLASE HDAC1-RELATED"/>
    <property type="match status" value="1"/>
</dbReference>
<dbReference type="Pfam" id="PF00850">
    <property type="entry name" value="Hist_deacetyl"/>
    <property type="match status" value="1"/>
</dbReference>